<dbReference type="EMBL" id="JAHJDP010000061">
    <property type="protein sequence ID" value="MBU2691422.1"/>
    <property type="molecule type" value="Genomic_DNA"/>
</dbReference>
<evidence type="ECO:0000313" key="1">
    <source>
        <dbReference type="EMBL" id="MBU2691422.1"/>
    </source>
</evidence>
<protein>
    <submittedName>
        <fullName evidence="1">NHL repeat-containing protein</fullName>
    </submittedName>
</protein>
<dbReference type="Proteomes" id="UP000777784">
    <property type="component" value="Unassembled WGS sequence"/>
</dbReference>
<dbReference type="SUPFAM" id="SSF101898">
    <property type="entry name" value="NHL repeat"/>
    <property type="match status" value="1"/>
</dbReference>
<dbReference type="InterPro" id="IPR011042">
    <property type="entry name" value="6-blade_b-propeller_TolB-like"/>
</dbReference>
<dbReference type="GO" id="GO:0008270">
    <property type="term" value="F:zinc ion binding"/>
    <property type="evidence" value="ECO:0007669"/>
    <property type="project" value="UniProtKB-KW"/>
</dbReference>
<dbReference type="PANTHER" id="PTHR24104">
    <property type="entry name" value="E3 UBIQUITIN-PROTEIN LIGASE NHLRC1-RELATED"/>
    <property type="match status" value="1"/>
</dbReference>
<dbReference type="InterPro" id="IPR050952">
    <property type="entry name" value="TRIM-NHL_E3_ligases"/>
</dbReference>
<name>A0A948RYH2_UNCEI</name>
<gene>
    <name evidence="1" type="ORF">KJ970_10895</name>
</gene>
<dbReference type="AlphaFoldDB" id="A0A948RYH2"/>
<reference evidence="1" key="1">
    <citation type="submission" date="2021-05" db="EMBL/GenBank/DDBJ databases">
        <title>Energy efficiency and biological interactions define the core microbiome of deep oligotrophic groundwater.</title>
        <authorList>
            <person name="Mehrshad M."/>
            <person name="Lopez-Fernandez M."/>
            <person name="Bell E."/>
            <person name="Bernier-Latmani R."/>
            <person name="Bertilsson S."/>
            <person name="Dopson M."/>
        </authorList>
    </citation>
    <scope>NUCLEOTIDE SEQUENCE</scope>
    <source>
        <strain evidence="1">Modern_marine.mb.64</strain>
    </source>
</reference>
<accession>A0A948RYH2</accession>
<sequence>MVQSLPLPNRLLLPISPTLDPLGRVLIIDGSNGAIWVIDPEKSQPSQTFLASGQASPVLENPTKIFADWGLHVYTLDPSLQRISVFDLQGRFETSFDLEAALTEAAHSSDVEFTDLVVDKTGSLAVLDRLEGRVFIFDPNGKLNRVLGEDFTGDERLIAPTNLEIDPVGNLYVADPPSGRVLQIGRQGSLLRIWKLRDEEHPQSRPTELAYSSGVLWVADPGERRMLALFPGKVDSESRQLKMLRFEWLDRTSLELAGIADGRLLVLDSRGRRLHLISDPYSQTGR</sequence>
<dbReference type="PANTHER" id="PTHR24104:SF25">
    <property type="entry name" value="PROTEIN LIN-41"/>
    <property type="match status" value="1"/>
</dbReference>
<comment type="caution">
    <text evidence="1">The sequence shown here is derived from an EMBL/GenBank/DDBJ whole genome shotgun (WGS) entry which is preliminary data.</text>
</comment>
<proteinExistence type="predicted"/>
<dbReference type="CDD" id="cd05819">
    <property type="entry name" value="NHL"/>
    <property type="match status" value="1"/>
</dbReference>
<dbReference type="Gene3D" id="2.120.10.30">
    <property type="entry name" value="TolB, C-terminal domain"/>
    <property type="match status" value="1"/>
</dbReference>
<organism evidence="1 2">
    <name type="scientific">Eiseniibacteriota bacterium</name>
    <dbReference type="NCBI Taxonomy" id="2212470"/>
    <lineage>
        <taxon>Bacteria</taxon>
        <taxon>Candidatus Eiseniibacteriota</taxon>
    </lineage>
</organism>
<evidence type="ECO:0000313" key="2">
    <source>
        <dbReference type="Proteomes" id="UP000777784"/>
    </source>
</evidence>